<feature type="chain" id="PRO_5003897354" description="Lipoprotein" evidence="1">
    <location>
        <begin position="22"/>
        <end position="223"/>
    </location>
</feature>
<name>K6YBT2_9ALTE</name>
<evidence type="ECO:0000256" key="1">
    <source>
        <dbReference type="SAM" id="SignalP"/>
    </source>
</evidence>
<feature type="signal peptide" evidence="1">
    <location>
        <begin position="1"/>
        <end position="21"/>
    </location>
</feature>
<dbReference type="OrthoDB" id="6401453at2"/>
<comment type="caution">
    <text evidence="2">The sequence shown here is derived from an EMBL/GenBank/DDBJ whole genome shotgun (WGS) entry which is preliminary data.</text>
</comment>
<dbReference type="EMBL" id="BAEO01000062">
    <property type="protein sequence ID" value="GAC21391.1"/>
    <property type="molecule type" value="Genomic_DNA"/>
</dbReference>
<evidence type="ECO:0000313" key="2">
    <source>
        <dbReference type="EMBL" id="GAC21391.1"/>
    </source>
</evidence>
<organism evidence="2 3">
    <name type="scientific">Paraglaciecola arctica BSs20135</name>
    <dbReference type="NCBI Taxonomy" id="493475"/>
    <lineage>
        <taxon>Bacteria</taxon>
        <taxon>Pseudomonadati</taxon>
        <taxon>Pseudomonadota</taxon>
        <taxon>Gammaproteobacteria</taxon>
        <taxon>Alteromonadales</taxon>
        <taxon>Alteromonadaceae</taxon>
        <taxon>Paraglaciecola</taxon>
    </lineage>
</organism>
<dbReference type="RefSeq" id="WP_007624292.1">
    <property type="nucleotide sequence ID" value="NZ_BAEO01000062.1"/>
</dbReference>
<dbReference type="PROSITE" id="PS51257">
    <property type="entry name" value="PROKAR_LIPOPROTEIN"/>
    <property type="match status" value="1"/>
</dbReference>
<dbReference type="AlphaFoldDB" id="K6YBT2"/>
<protein>
    <recommendedName>
        <fullName evidence="4">Lipoprotein</fullName>
    </recommendedName>
</protein>
<evidence type="ECO:0008006" key="4">
    <source>
        <dbReference type="Google" id="ProtNLM"/>
    </source>
</evidence>
<sequence>MRMCNKKLVITLTLSLTVALTGCLDSSDKLDDKLTHEVEISFVNSLSYMADFYAQKRSISTGGSGLFDSDNLVSGDVPKNEVASIYNYSYKVTNNMLDLGVKDSVNANKEDRITSILSKDDNLWVIAWEYSGERDISVIKKSQNNISDVFNVRLFANGSYDVAVAGSQVLTTEKGKVTDYLSVSRCADGLKVANNNIDLCAGNFGASYLLVVDNNGKLVMAQE</sequence>
<accession>K6YBT2</accession>
<dbReference type="Proteomes" id="UP000006327">
    <property type="component" value="Unassembled WGS sequence"/>
</dbReference>
<keyword evidence="1" id="KW-0732">Signal</keyword>
<reference evidence="2 3" key="1">
    <citation type="journal article" date="2017" name="Antonie Van Leeuwenhoek">
        <title>Rhizobium rhizosphaerae sp. nov., a novel species isolated from rice rhizosphere.</title>
        <authorList>
            <person name="Zhao J.J."/>
            <person name="Zhang J."/>
            <person name="Zhang R.J."/>
            <person name="Zhang C.W."/>
            <person name="Yin H.Q."/>
            <person name="Zhang X.X."/>
        </authorList>
    </citation>
    <scope>NUCLEOTIDE SEQUENCE [LARGE SCALE GENOMIC DNA]</scope>
    <source>
        <strain evidence="2 3">BSs20135</strain>
    </source>
</reference>
<gene>
    <name evidence="2" type="ORF">GARC_4449</name>
</gene>
<dbReference type="eggNOG" id="ENOG502Z8MU">
    <property type="taxonomic scope" value="Bacteria"/>
</dbReference>
<keyword evidence="3" id="KW-1185">Reference proteome</keyword>
<proteinExistence type="predicted"/>
<evidence type="ECO:0000313" key="3">
    <source>
        <dbReference type="Proteomes" id="UP000006327"/>
    </source>
</evidence>